<gene>
    <name evidence="2" type="ORF">TH25_11105</name>
</gene>
<reference evidence="2 3" key="1">
    <citation type="submission" date="2014-07" db="EMBL/GenBank/DDBJ databases">
        <title>Draft genome sequence of Thalassospira profundimaris S25-3-2.</title>
        <authorList>
            <person name="Lai Q."/>
            <person name="Shao Z."/>
        </authorList>
    </citation>
    <scope>NUCLEOTIDE SEQUENCE [LARGE SCALE GENOMIC DNA]</scope>
    <source>
        <strain evidence="2 3">S25-3-2</strain>
    </source>
</reference>
<dbReference type="Proteomes" id="UP000252517">
    <property type="component" value="Unassembled WGS sequence"/>
</dbReference>
<dbReference type="SUPFAM" id="SSF51735">
    <property type="entry name" value="NAD(P)-binding Rossmann-fold domains"/>
    <property type="match status" value="1"/>
</dbReference>
<accession>A0A367XAY9</accession>
<dbReference type="PANTHER" id="PTHR38015:SF1">
    <property type="entry name" value="OPINE DEHYDROGENASE DOMAIN-CONTAINING PROTEIN"/>
    <property type="match status" value="1"/>
</dbReference>
<dbReference type="InterPro" id="IPR008927">
    <property type="entry name" value="6-PGluconate_DH-like_C_sf"/>
</dbReference>
<evidence type="ECO:0000313" key="2">
    <source>
        <dbReference type="EMBL" id="RCK50814.1"/>
    </source>
</evidence>
<dbReference type="RefSeq" id="WP_181847539.1">
    <property type="nucleotide sequence ID" value="NZ_JPWH01000007.1"/>
</dbReference>
<evidence type="ECO:0000259" key="1">
    <source>
        <dbReference type="Pfam" id="PF02317"/>
    </source>
</evidence>
<dbReference type="GO" id="GO:0016491">
    <property type="term" value="F:oxidoreductase activity"/>
    <property type="evidence" value="ECO:0007669"/>
    <property type="project" value="InterPro"/>
</dbReference>
<dbReference type="PANTHER" id="PTHR38015">
    <property type="entry name" value="BLR6086 PROTEIN"/>
    <property type="match status" value="1"/>
</dbReference>
<feature type="domain" description="Opine dehydrogenase" evidence="1">
    <location>
        <begin position="197"/>
        <end position="363"/>
    </location>
</feature>
<dbReference type="SUPFAM" id="SSF48179">
    <property type="entry name" value="6-phosphogluconate dehydrogenase C-terminal domain-like"/>
    <property type="match status" value="1"/>
</dbReference>
<name>A0A367XAY9_9PROT</name>
<dbReference type="InterPro" id="IPR013328">
    <property type="entry name" value="6PGD_dom2"/>
</dbReference>
<comment type="caution">
    <text evidence="2">The sequence shown here is derived from an EMBL/GenBank/DDBJ whole genome shotgun (WGS) entry which is preliminary data.</text>
</comment>
<evidence type="ECO:0000313" key="3">
    <source>
        <dbReference type="Proteomes" id="UP000252517"/>
    </source>
</evidence>
<dbReference type="Gene3D" id="1.10.1040.10">
    <property type="entry name" value="N-(1-d-carboxylethyl)-l-norvaline Dehydrogenase, domain 2"/>
    <property type="match status" value="1"/>
</dbReference>
<dbReference type="InterPro" id="IPR003421">
    <property type="entry name" value="Opine_DH"/>
</dbReference>
<organism evidence="2 3">
    <name type="scientific">Thalassospira profundimaris</name>
    <dbReference type="NCBI Taxonomy" id="502049"/>
    <lineage>
        <taxon>Bacteria</taxon>
        <taxon>Pseudomonadati</taxon>
        <taxon>Pseudomonadota</taxon>
        <taxon>Alphaproteobacteria</taxon>
        <taxon>Rhodospirillales</taxon>
        <taxon>Thalassospiraceae</taxon>
        <taxon>Thalassospira</taxon>
    </lineage>
</organism>
<sequence>MTNMAKPLRVVICGGGRTGHLNAILFKQLADVEVRLLTRNRDIVALYQAGNDLTALLPDGGTLSARLDGVSCHAGDVLHDADIVVMTQPAHVRLAALQEMVDFLPTDKKVFLGAIPGFCGFDWLAENVLEGRDNIVIWGMKDVPHTAFDLTPGQSVRMGGAKSVLHIALHDRENTGDGVILQQYLQRLYQCPVELLQSFLEITLTPGNPIMHSSVIYGLIGPYGQWHDRAFDEPLCWWSDCPEIGAYFLERCDAESQALCRKIARDLEVDLSSVRPLKHEIADAYGSQIRDARTMWSVLTTNRAYDGIQAPLVADESGKGWVMDRQSRAFHEDVAFGLALLVEMGRRMAVPLPHIQEIFSWCVNHMGGLKRSSLDYFPQHWPTERPTL</sequence>
<dbReference type="Pfam" id="PF02317">
    <property type="entry name" value="Octopine_DH"/>
    <property type="match status" value="1"/>
</dbReference>
<protein>
    <recommendedName>
        <fullName evidence="1">Opine dehydrogenase domain-containing protein</fullName>
    </recommendedName>
</protein>
<dbReference type="InterPro" id="IPR036291">
    <property type="entry name" value="NAD(P)-bd_dom_sf"/>
</dbReference>
<dbReference type="AlphaFoldDB" id="A0A367XAY9"/>
<dbReference type="Gene3D" id="3.40.50.720">
    <property type="entry name" value="NAD(P)-binding Rossmann-like Domain"/>
    <property type="match status" value="1"/>
</dbReference>
<dbReference type="InterPro" id="IPR051729">
    <property type="entry name" value="Opine/Lysopine_DH"/>
</dbReference>
<dbReference type="EMBL" id="JPWH01000007">
    <property type="protein sequence ID" value="RCK50814.1"/>
    <property type="molecule type" value="Genomic_DNA"/>
</dbReference>
<proteinExistence type="predicted"/>